<sequence length="397" mass="42839">MRKVLIVGGGIAGPVLGMWLKRLGMEVSIAEARPTAAAGEGAFLGVAPNGMNALEPLGVAGAVAAAGTPCEAFQFINRKGDSLGVIDRSGDASAFGRPLTMIRRGQLNAILAEEAVRQGVEIRWGQRLVAVDESHPSHVIARFEDGSESSADILIGCDGLRSRVRSLLLPDAPAPSFTGLLDYGGFAQGVQVPVPPGINLMLFGRRAFFGAFVTPSGEIWWFHNGAPGSSDLETIRKSPDPTRERERLLELHREDPPWVGDVIRATPRLLGPWPIYDLHAMPRWHSGRVCLLGDAAHAMSPSAGQGAALAMEDALVLAQCLRDIDAPAKAFAAFEKARRPRVDAIFRAARRNGSGKAVNSALSEWFRDRMLPFFLRLGASGQSKMYSYRLEWDQSRA</sequence>
<accession>A0A084SW39</accession>
<dbReference type="Pfam" id="PF01494">
    <property type="entry name" value="FAD_binding_3"/>
    <property type="match status" value="1"/>
</dbReference>
<dbReference type="GO" id="GO:0071949">
    <property type="term" value="F:FAD binding"/>
    <property type="evidence" value="ECO:0007669"/>
    <property type="project" value="InterPro"/>
</dbReference>
<evidence type="ECO:0000259" key="3">
    <source>
        <dbReference type="Pfam" id="PF01494"/>
    </source>
</evidence>
<dbReference type="RefSeq" id="WP_043394386.1">
    <property type="nucleotide sequence ID" value="NZ_JPMI01000080.1"/>
</dbReference>
<name>A0A084SW39_9BACT</name>
<gene>
    <name evidence="4" type="ORF">Q664_13810</name>
</gene>
<dbReference type="InterPro" id="IPR002938">
    <property type="entry name" value="FAD-bd"/>
</dbReference>
<dbReference type="EMBL" id="JPMI01000080">
    <property type="protein sequence ID" value="KFA92674.1"/>
    <property type="molecule type" value="Genomic_DNA"/>
</dbReference>
<organism evidence="4 5">
    <name type="scientific">Archangium violaceum Cb vi76</name>
    <dbReference type="NCBI Taxonomy" id="1406225"/>
    <lineage>
        <taxon>Bacteria</taxon>
        <taxon>Pseudomonadati</taxon>
        <taxon>Myxococcota</taxon>
        <taxon>Myxococcia</taxon>
        <taxon>Myxococcales</taxon>
        <taxon>Cystobacterineae</taxon>
        <taxon>Archangiaceae</taxon>
        <taxon>Archangium</taxon>
    </lineage>
</organism>
<dbReference type="AlphaFoldDB" id="A0A084SW39"/>
<evidence type="ECO:0000313" key="5">
    <source>
        <dbReference type="Proteomes" id="UP000028547"/>
    </source>
</evidence>
<evidence type="ECO:0000313" key="4">
    <source>
        <dbReference type="EMBL" id="KFA92674.1"/>
    </source>
</evidence>
<evidence type="ECO:0000256" key="2">
    <source>
        <dbReference type="ARBA" id="ARBA00023033"/>
    </source>
</evidence>
<dbReference type="GO" id="GO:0004497">
    <property type="term" value="F:monooxygenase activity"/>
    <property type="evidence" value="ECO:0007669"/>
    <property type="project" value="UniProtKB-KW"/>
</dbReference>
<dbReference type="InterPro" id="IPR050493">
    <property type="entry name" value="FAD-dep_Monooxygenase_BioMet"/>
</dbReference>
<keyword evidence="2" id="KW-0503">Monooxygenase</keyword>
<evidence type="ECO:0000256" key="1">
    <source>
        <dbReference type="ARBA" id="ARBA00023002"/>
    </source>
</evidence>
<proteinExistence type="predicted"/>
<dbReference type="InterPro" id="IPR036188">
    <property type="entry name" value="FAD/NAD-bd_sf"/>
</dbReference>
<comment type="caution">
    <text evidence="4">The sequence shown here is derived from an EMBL/GenBank/DDBJ whole genome shotgun (WGS) entry which is preliminary data.</text>
</comment>
<keyword evidence="1" id="KW-0560">Oxidoreductase</keyword>
<dbReference type="PANTHER" id="PTHR13789:SF309">
    <property type="entry name" value="PUTATIVE (AFU_ORTHOLOGUE AFUA_6G14510)-RELATED"/>
    <property type="match status" value="1"/>
</dbReference>
<dbReference type="Proteomes" id="UP000028547">
    <property type="component" value="Unassembled WGS sequence"/>
</dbReference>
<feature type="domain" description="FAD-binding" evidence="3">
    <location>
        <begin position="3"/>
        <end position="347"/>
    </location>
</feature>
<dbReference type="PRINTS" id="PR00420">
    <property type="entry name" value="RNGMNOXGNASE"/>
</dbReference>
<dbReference type="PANTHER" id="PTHR13789">
    <property type="entry name" value="MONOOXYGENASE"/>
    <property type="match status" value="1"/>
</dbReference>
<dbReference type="Gene3D" id="3.50.50.60">
    <property type="entry name" value="FAD/NAD(P)-binding domain"/>
    <property type="match status" value="1"/>
</dbReference>
<protein>
    <recommendedName>
        <fullName evidence="3">FAD-binding domain-containing protein</fullName>
    </recommendedName>
</protein>
<dbReference type="SUPFAM" id="SSF51905">
    <property type="entry name" value="FAD/NAD(P)-binding domain"/>
    <property type="match status" value="1"/>
</dbReference>
<reference evidence="4 5" key="1">
    <citation type="submission" date="2014-07" db="EMBL/GenBank/DDBJ databases">
        <title>Draft Genome Sequence of Gephyronic Acid Producer, Cystobacter violaceus Strain Cb vi76.</title>
        <authorList>
            <person name="Stevens D.C."/>
            <person name="Young J."/>
            <person name="Carmichael R."/>
            <person name="Tan J."/>
            <person name="Taylor R.E."/>
        </authorList>
    </citation>
    <scope>NUCLEOTIDE SEQUENCE [LARGE SCALE GENOMIC DNA]</scope>
    <source>
        <strain evidence="4 5">Cb vi76</strain>
    </source>
</reference>